<keyword evidence="6" id="KW-0092">Biotin</keyword>
<keyword evidence="3" id="KW-0436">Ligase</keyword>
<reference evidence="11" key="1">
    <citation type="submission" date="2021-02" db="EMBL/GenBank/DDBJ databases">
        <title>Neisseriaceae sp. 26B isolated from the cloaca of a Common Toad-headed Turtle (Mesoclemmys nasuta).</title>
        <authorList>
            <person name="Spergser J."/>
            <person name="Busse H.-J."/>
        </authorList>
    </citation>
    <scope>NUCLEOTIDE SEQUENCE</scope>
    <source>
        <strain evidence="11">26B</strain>
    </source>
</reference>
<gene>
    <name evidence="11" type="ORF">JQU52_01345</name>
</gene>
<dbReference type="Pfam" id="PF02785">
    <property type="entry name" value="Biotin_carb_C"/>
    <property type="match status" value="1"/>
</dbReference>
<evidence type="ECO:0000256" key="8">
    <source>
        <dbReference type="PROSITE-ProRule" id="PRU00409"/>
    </source>
</evidence>
<feature type="domain" description="Biotin carboxylation" evidence="10">
    <location>
        <begin position="2"/>
        <end position="447"/>
    </location>
</feature>
<sequence>MAIQRLLIANRGEIAVRIIRAARELGIHTIAAHSSADKASLAVRLADEAVEIGPAQAAKSYLNPAAILAAAQATHADAVHPGYGFLAENAAFARAVVEAGLVFVGPDAATIEQMGDKAQARATAQAAGVPVVPGSAGVLRDLAAAERAAEAMGYPLMIKAAAGGGGKGIRVVADAAEFAAAFQAAQREGLGSFGDDGMYLERFIARARHIEVQILGDGHRAVHCFERECSLQRRRQKVFEEAPSPVLDHATRTRLCASAVALAEAVHYRGAGTLEYLYDEASGEFFFIEMNTRIQVEHPITEMVTGVDLLREMLNIAGGAPLSLQQADIHLNGAAIECRINAEDPFNGFAPNIGTISALQWPGGPGVRIDSMLYQGYTVPPFYDSMLAKIIVHDESRPAALRRLQRALQETDIGGLKTTLPLHLALLGSADVHAADYHTGWLEQWLADNPPAA</sequence>
<evidence type="ECO:0000313" key="11">
    <source>
        <dbReference type="EMBL" id="QRQ82108.1"/>
    </source>
</evidence>
<dbReference type="PANTHER" id="PTHR48095:SF2">
    <property type="entry name" value="BIOTIN CARBOXYLASE, CHLOROPLASTIC"/>
    <property type="match status" value="1"/>
</dbReference>
<dbReference type="Pfam" id="PF00289">
    <property type="entry name" value="Biotin_carb_N"/>
    <property type="match status" value="1"/>
</dbReference>
<evidence type="ECO:0000256" key="5">
    <source>
        <dbReference type="ARBA" id="ARBA00022840"/>
    </source>
</evidence>
<evidence type="ECO:0000256" key="4">
    <source>
        <dbReference type="ARBA" id="ARBA00022741"/>
    </source>
</evidence>
<evidence type="ECO:0000256" key="2">
    <source>
        <dbReference type="ARBA" id="ARBA00013263"/>
    </source>
</evidence>
<dbReference type="Pfam" id="PF02786">
    <property type="entry name" value="CPSase_L_D2"/>
    <property type="match status" value="1"/>
</dbReference>
<dbReference type="AlphaFoldDB" id="A0A892ZI37"/>
<dbReference type="GO" id="GO:0005524">
    <property type="term" value="F:ATP binding"/>
    <property type="evidence" value="ECO:0007669"/>
    <property type="project" value="UniProtKB-UniRule"/>
</dbReference>
<dbReference type="GO" id="GO:0046872">
    <property type="term" value="F:metal ion binding"/>
    <property type="evidence" value="ECO:0007669"/>
    <property type="project" value="InterPro"/>
</dbReference>
<dbReference type="SMART" id="SM00878">
    <property type="entry name" value="Biotin_carb_C"/>
    <property type="match status" value="1"/>
</dbReference>
<evidence type="ECO:0000256" key="7">
    <source>
        <dbReference type="ARBA" id="ARBA00048600"/>
    </source>
</evidence>
<keyword evidence="4 8" id="KW-0547">Nucleotide-binding</keyword>
<comment type="function">
    <text evidence="1">This protein is a component of the acetyl coenzyme A carboxylase complex; first, biotin carboxylase catalyzes the carboxylation of the carrier protein and then the transcarboxylase transfers the carboxyl group to form malonyl-CoA.</text>
</comment>
<name>A0A892ZI37_9NEIS</name>
<dbReference type="KEGG" id="ptes:JQU52_01345"/>
<proteinExistence type="predicted"/>
<dbReference type="InterPro" id="IPR011054">
    <property type="entry name" value="Rudment_hybrid_motif"/>
</dbReference>
<dbReference type="GO" id="GO:0004075">
    <property type="term" value="F:biotin carboxylase activity"/>
    <property type="evidence" value="ECO:0007669"/>
    <property type="project" value="UniProtKB-EC"/>
</dbReference>
<dbReference type="InterPro" id="IPR011764">
    <property type="entry name" value="Biotin_carboxylation_dom"/>
</dbReference>
<dbReference type="Proteomes" id="UP000653156">
    <property type="component" value="Chromosome"/>
</dbReference>
<dbReference type="FunFam" id="3.30.1490.20:FF:000003">
    <property type="entry name" value="acetyl-CoA carboxylase isoform X1"/>
    <property type="match status" value="1"/>
</dbReference>
<dbReference type="InterPro" id="IPR051602">
    <property type="entry name" value="ACC_Biotin_Carboxylase"/>
</dbReference>
<dbReference type="NCBIfam" id="NF006367">
    <property type="entry name" value="PRK08591.1"/>
    <property type="match status" value="1"/>
</dbReference>
<comment type="catalytic activity">
    <reaction evidence="7">
        <text>N(6)-biotinyl-L-lysyl-[protein] + hydrogencarbonate + ATP = N(6)-carboxybiotinyl-L-lysyl-[protein] + ADP + phosphate + H(+)</text>
        <dbReference type="Rhea" id="RHEA:13501"/>
        <dbReference type="Rhea" id="RHEA-COMP:10505"/>
        <dbReference type="Rhea" id="RHEA-COMP:10506"/>
        <dbReference type="ChEBI" id="CHEBI:15378"/>
        <dbReference type="ChEBI" id="CHEBI:17544"/>
        <dbReference type="ChEBI" id="CHEBI:30616"/>
        <dbReference type="ChEBI" id="CHEBI:43474"/>
        <dbReference type="ChEBI" id="CHEBI:83144"/>
        <dbReference type="ChEBI" id="CHEBI:83145"/>
        <dbReference type="ChEBI" id="CHEBI:456216"/>
        <dbReference type="EC" id="6.3.4.14"/>
    </reaction>
</comment>
<dbReference type="InterPro" id="IPR016185">
    <property type="entry name" value="PreATP-grasp_dom_sf"/>
</dbReference>
<dbReference type="InterPro" id="IPR005482">
    <property type="entry name" value="Biotin_COase_C"/>
</dbReference>
<evidence type="ECO:0000259" key="10">
    <source>
        <dbReference type="PROSITE" id="PS50979"/>
    </source>
</evidence>
<dbReference type="SUPFAM" id="SSF56059">
    <property type="entry name" value="Glutathione synthetase ATP-binding domain-like"/>
    <property type="match status" value="1"/>
</dbReference>
<evidence type="ECO:0000256" key="1">
    <source>
        <dbReference type="ARBA" id="ARBA00003761"/>
    </source>
</evidence>
<dbReference type="PANTHER" id="PTHR48095">
    <property type="entry name" value="PYRUVATE CARBOXYLASE SUBUNIT A"/>
    <property type="match status" value="1"/>
</dbReference>
<dbReference type="PROSITE" id="PS50975">
    <property type="entry name" value="ATP_GRASP"/>
    <property type="match status" value="1"/>
</dbReference>
<dbReference type="EMBL" id="CP069798">
    <property type="protein sequence ID" value="QRQ82108.1"/>
    <property type="molecule type" value="Genomic_DNA"/>
</dbReference>
<dbReference type="SUPFAM" id="SSF51246">
    <property type="entry name" value="Rudiment single hybrid motif"/>
    <property type="match status" value="1"/>
</dbReference>
<dbReference type="InterPro" id="IPR005481">
    <property type="entry name" value="BC-like_N"/>
</dbReference>
<keyword evidence="12" id="KW-1185">Reference proteome</keyword>
<dbReference type="FunFam" id="3.40.50.20:FF:000010">
    <property type="entry name" value="Propionyl-CoA carboxylase subunit alpha"/>
    <property type="match status" value="1"/>
</dbReference>
<dbReference type="InterPro" id="IPR005479">
    <property type="entry name" value="CPAse_ATP-bd"/>
</dbReference>
<dbReference type="SUPFAM" id="SSF52440">
    <property type="entry name" value="PreATP-grasp domain"/>
    <property type="match status" value="1"/>
</dbReference>
<dbReference type="PROSITE" id="PS50979">
    <property type="entry name" value="BC"/>
    <property type="match status" value="1"/>
</dbReference>
<dbReference type="EC" id="6.3.4.14" evidence="2"/>
<dbReference type="Gene3D" id="3.30.470.20">
    <property type="entry name" value="ATP-grasp fold, B domain"/>
    <property type="match status" value="1"/>
</dbReference>
<dbReference type="NCBIfam" id="NF009471">
    <property type="entry name" value="PRK12833.1"/>
    <property type="match status" value="1"/>
</dbReference>
<feature type="domain" description="ATP-grasp" evidence="9">
    <location>
        <begin position="121"/>
        <end position="318"/>
    </location>
</feature>
<dbReference type="RefSeq" id="WP_230339400.1">
    <property type="nucleotide sequence ID" value="NZ_CP069798.1"/>
</dbReference>
<dbReference type="PROSITE" id="PS00867">
    <property type="entry name" value="CPSASE_2"/>
    <property type="match status" value="1"/>
</dbReference>
<evidence type="ECO:0000256" key="3">
    <source>
        <dbReference type="ARBA" id="ARBA00022598"/>
    </source>
</evidence>
<evidence type="ECO:0000256" key="6">
    <source>
        <dbReference type="ARBA" id="ARBA00023267"/>
    </source>
</evidence>
<evidence type="ECO:0000259" key="9">
    <source>
        <dbReference type="PROSITE" id="PS50975"/>
    </source>
</evidence>
<organism evidence="11 12">
    <name type="scientific">Paralysiella testudinis</name>
    <dbReference type="NCBI Taxonomy" id="2809020"/>
    <lineage>
        <taxon>Bacteria</taxon>
        <taxon>Pseudomonadati</taxon>
        <taxon>Pseudomonadota</taxon>
        <taxon>Betaproteobacteria</taxon>
        <taxon>Neisseriales</taxon>
        <taxon>Neisseriaceae</taxon>
        <taxon>Paralysiella</taxon>
    </lineage>
</organism>
<protein>
    <recommendedName>
        <fullName evidence="2">biotin carboxylase</fullName>
        <ecNumber evidence="2">6.3.4.14</ecNumber>
    </recommendedName>
</protein>
<accession>A0A892ZI37</accession>
<keyword evidence="5 8" id="KW-0067">ATP-binding</keyword>
<evidence type="ECO:0000313" key="12">
    <source>
        <dbReference type="Proteomes" id="UP000653156"/>
    </source>
</evidence>
<dbReference type="InterPro" id="IPR011761">
    <property type="entry name" value="ATP-grasp"/>
</dbReference>
<dbReference type="PROSITE" id="PS00866">
    <property type="entry name" value="CPSASE_1"/>
    <property type="match status" value="1"/>
</dbReference>